<sequence length="194" mass="21456">MRFFLHFLFLQVALGTAINIHIDIEEGGVGMLESSSILSIDPEDYDEPSIDMATLKGTSGDWDQEPISVNKDYDYGTPGGGLVCSGEKYKQAKLDEGIFKGIELLQSGHTIGNGNYPHVFKNDEKIPFPECVDGASKKYEFPIVREGWYKDPMDPGKDRVIFLWKKGYKAVFCGAITHVAFLNGLNAAGDLRAQ</sequence>
<evidence type="ECO:0000256" key="5">
    <source>
        <dbReference type="ARBA" id="ARBA00022801"/>
    </source>
</evidence>
<protein>
    <recommendedName>
        <fullName evidence="2">ribonuclease T1</fullName>
        <ecNumber evidence="2">4.6.1.24</ecNumber>
    </recommendedName>
</protein>
<organism evidence="10 11">
    <name type="scientific">Penicillium subrubescens</name>
    <dbReference type="NCBI Taxonomy" id="1316194"/>
    <lineage>
        <taxon>Eukaryota</taxon>
        <taxon>Fungi</taxon>
        <taxon>Dikarya</taxon>
        <taxon>Ascomycota</taxon>
        <taxon>Pezizomycotina</taxon>
        <taxon>Eurotiomycetes</taxon>
        <taxon>Eurotiomycetidae</taxon>
        <taxon>Eurotiales</taxon>
        <taxon>Aspergillaceae</taxon>
        <taxon>Penicillium</taxon>
    </lineage>
</organism>
<evidence type="ECO:0000313" key="10">
    <source>
        <dbReference type="EMBL" id="OKP10831.1"/>
    </source>
</evidence>
<dbReference type="GO" id="GO:0046589">
    <property type="term" value="F:ribonuclease T1 activity"/>
    <property type="evidence" value="ECO:0007669"/>
    <property type="project" value="UniProtKB-EC"/>
</dbReference>
<dbReference type="PANTHER" id="PTHR42104">
    <property type="entry name" value="EXTRACELLULAR GUANYL-SPECIFIC RIBONUCLEASE RNTA (AFU_ORTHOLOGUE AFUA_4G03230)"/>
    <property type="match status" value="1"/>
</dbReference>
<evidence type="ECO:0000256" key="6">
    <source>
        <dbReference type="ARBA" id="ARBA00023157"/>
    </source>
</evidence>
<dbReference type="InterPro" id="IPR000026">
    <property type="entry name" value="N1-like"/>
</dbReference>
<name>A0A1Q5UED1_9EURO</name>
<evidence type="ECO:0000256" key="8">
    <source>
        <dbReference type="ARBA" id="ARBA00034015"/>
    </source>
</evidence>
<evidence type="ECO:0000256" key="1">
    <source>
        <dbReference type="ARBA" id="ARBA00009006"/>
    </source>
</evidence>
<dbReference type="SUPFAM" id="SSF53933">
    <property type="entry name" value="Microbial ribonucleases"/>
    <property type="match status" value="1"/>
</dbReference>
<evidence type="ECO:0000256" key="7">
    <source>
        <dbReference type="ARBA" id="ARBA00023239"/>
    </source>
</evidence>
<dbReference type="EC" id="4.6.1.24" evidence="2"/>
<keyword evidence="4" id="KW-0255">Endonuclease</keyword>
<evidence type="ECO:0000256" key="4">
    <source>
        <dbReference type="ARBA" id="ARBA00022759"/>
    </source>
</evidence>
<keyword evidence="6" id="KW-1015">Disulfide bond</keyword>
<dbReference type="GO" id="GO:0003723">
    <property type="term" value="F:RNA binding"/>
    <property type="evidence" value="ECO:0007669"/>
    <property type="project" value="InterPro"/>
</dbReference>
<dbReference type="AlphaFoldDB" id="A0A1Q5UED1"/>
<evidence type="ECO:0000313" key="11">
    <source>
        <dbReference type="Proteomes" id="UP000186955"/>
    </source>
</evidence>
<feature type="signal peptide" evidence="9">
    <location>
        <begin position="1"/>
        <end position="17"/>
    </location>
</feature>
<dbReference type="InterPro" id="IPR016191">
    <property type="entry name" value="Ribonuclease/ribotoxin"/>
</dbReference>
<gene>
    <name evidence="10" type="ORF">PENSUB_3651</name>
</gene>
<feature type="chain" id="PRO_5012818533" description="ribonuclease T1" evidence="9">
    <location>
        <begin position="18"/>
        <end position="194"/>
    </location>
</feature>
<evidence type="ECO:0000256" key="2">
    <source>
        <dbReference type="ARBA" id="ARBA00012549"/>
    </source>
</evidence>
<evidence type="ECO:0000256" key="3">
    <source>
        <dbReference type="ARBA" id="ARBA00022722"/>
    </source>
</evidence>
<dbReference type="PANTHER" id="PTHR42104:SF1">
    <property type="entry name" value="EXTRACELLULAR GUANYL-SPECIFIC RIBONUCLEASE RNTA (AFU_ORTHOLOGUE AFUA_4G03230)"/>
    <property type="match status" value="1"/>
</dbReference>
<dbReference type="Gene3D" id="3.10.450.30">
    <property type="entry name" value="Microbial ribonucleases"/>
    <property type="match status" value="1"/>
</dbReference>
<dbReference type="Proteomes" id="UP000186955">
    <property type="component" value="Unassembled WGS sequence"/>
</dbReference>
<comment type="caution">
    <text evidence="10">The sequence shown here is derived from an EMBL/GenBank/DDBJ whole genome shotgun (WGS) entry which is preliminary data.</text>
</comment>
<reference evidence="10 11" key="1">
    <citation type="submission" date="2016-10" db="EMBL/GenBank/DDBJ databases">
        <title>Genome sequence of the ascomycete fungus Penicillium subrubescens.</title>
        <authorList>
            <person name="De Vries R.P."/>
            <person name="Peng M."/>
            <person name="Dilokpimol A."/>
            <person name="Hilden K."/>
            <person name="Makela M.R."/>
            <person name="Grigoriev I."/>
            <person name="Riley R."/>
            <person name="Granchi Z."/>
        </authorList>
    </citation>
    <scope>NUCLEOTIDE SEQUENCE [LARGE SCALE GENOMIC DNA]</scope>
    <source>
        <strain evidence="10 11">CBS 132785</strain>
    </source>
</reference>
<dbReference type="Pfam" id="PF00545">
    <property type="entry name" value="Ribonuclease"/>
    <property type="match status" value="1"/>
</dbReference>
<keyword evidence="3" id="KW-0540">Nuclease</keyword>
<evidence type="ECO:0000256" key="9">
    <source>
        <dbReference type="SAM" id="SignalP"/>
    </source>
</evidence>
<proteinExistence type="inferred from homology"/>
<dbReference type="EMBL" id="MNBE01000310">
    <property type="protein sequence ID" value="OKP10831.1"/>
    <property type="molecule type" value="Genomic_DNA"/>
</dbReference>
<accession>A0A1Q5UED1</accession>
<comment type="catalytic activity">
    <reaction evidence="8">
        <text>[RNA] containing guanosine + H2O = an [RNA fragment]-3'-guanosine-3'-phosphate + a 5'-hydroxy-ribonucleotide-3'-[RNA fragment].</text>
        <dbReference type="EC" id="4.6.1.24"/>
    </reaction>
</comment>
<keyword evidence="11" id="KW-1185">Reference proteome</keyword>
<keyword evidence="5" id="KW-0378">Hydrolase</keyword>
<dbReference type="GO" id="GO:0016787">
    <property type="term" value="F:hydrolase activity"/>
    <property type="evidence" value="ECO:0007669"/>
    <property type="project" value="UniProtKB-KW"/>
</dbReference>
<keyword evidence="7" id="KW-0456">Lyase</keyword>
<comment type="similarity">
    <text evidence="1">Belongs to the ribonuclease N1/T1 family.</text>
</comment>
<keyword evidence="9" id="KW-0732">Signal</keyword>